<feature type="compositionally biased region" description="Polar residues" evidence="1">
    <location>
        <begin position="37"/>
        <end position="48"/>
    </location>
</feature>
<reference evidence="2" key="1">
    <citation type="submission" date="2020-08" db="EMBL/GenBank/DDBJ databases">
        <title>Plant Genome Project.</title>
        <authorList>
            <person name="Zhang R.-G."/>
        </authorList>
    </citation>
    <scope>NUCLEOTIDE SEQUENCE</scope>
    <source>
        <strain evidence="2">WSP0</strain>
        <tissue evidence="2">Leaf</tissue>
    </source>
</reference>
<sequence>MGAVLGGKIMVAAAVAIGAHGGFWVSNREAAVMDRQQGGSDVTEQGGSSAMEATRVVSQAAALTSWQHGGSISAAHGGDNGSTGMGGASLPLWGSNRGWFSGFR</sequence>
<dbReference type="AlphaFoldDB" id="A0AAV6K4F6"/>
<feature type="compositionally biased region" description="Gly residues" evidence="1">
    <location>
        <begin position="78"/>
        <end position="87"/>
    </location>
</feature>
<evidence type="ECO:0000313" key="3">
    <source>
        <dbReference type="Proteomes" id="UP000823749"/>
    </source>
</evidence>
<name>A0AAV6K4F6_9ERIC</name>
<proteinExistence type="predicted"/>
<feature type="region of interest" description="Disordered" evidence="1">
    <location>
        <begin position="35"/>
        <end position="54"/>
    </location>
</feature>
<feature type="region of interest" description="Disordered" evidence="1">
    <location>
        <begin position="73"/>
        <end position="104"/>
    </location>
</feature>
<gene>
    <name evidence="2" type="ORF">RHGRI_013128</name>
</gene>
<evidence type="ECO:0000256" key="1">
    <source>
        <dbReference type="SAM" id="MobiDB-lite"/>
    </source>
</evidence>
<comment type="caution">
    <text evidence="2">The sequence shown here is derived from an EMBL/GenBank/DDBJ whole genome shotgun (WGS) entry which is preliminary data.</text>
</comment>
<dbReference type="EMBL" id="JACTNZ010000005">
    <property type="protein sequence ID" value="KAG5547343.1"/>
    <property type="molecule type" value="Genomic_DNA"/>
</dbReference>
<organism evidence="2 3">
    <name type="scientific">Rhododendron griersonianum</name>
    <dbReference type="NCBI Taxonomy" id="479676"/>
    <lineage>
        <taxon>Eukaryota</taxon>
        <taxon>Viridiplantae</taxon>
        <taxon>Streptophyta</taxon>
        <taxon>Embryophyta</taxon>
        <taxon>Tracheophyta</taxon>
        <taxon>Spermatophyta</taxon>
        <taxon>Magnoliopsida</taxon>
        <taxon>eudicotyledons</taxon>
        <taxon>Gunneridae</taxon>
        <taxon>Pentapetalae</taxon>
        <taxon>asterids</taxon>
        <taxon>Ericales</taxon>
        <taxon>Ericaceae</taxon>
        <taxon>Ericoideae</taxon>
        <taxon>Rhodoreae</taxon>
        <taxon>Rhododendron</taxon>
    </lineage>
</organism>
<protein>
    <submittedName>
        <fullName evidence="2">Uncharacterized protein</fullName>
    </submittedName>
</protein>
<keyword evidence="3" id="KW-1185">Reference proteome</keyword>
<evidence type="ECO:0000313" key="2">
    <source>
        <dbReference type="EMBL" id="KAG5547343.1"/>
    </source>
</evidence>
<accession>A0AAV6K4F6</accession>
<dbReference type="Proteomes" id="UP000823749">
    <property type="component" value="Chromosome 5"/>
</dbReference>